<sequence length="292" mass="33312">MQLYFKNLIEELNNIFSKPKNTFDDVQIQFYAKSYQQVARDYCKIFEKRTLHPALCSKKDEKIEFLGLRKDLTFTDAIDDDEEDPTCVNIFLTKNKIKINVPKALEAGATGDLTGFTLRPKQISVTNERKSKKDINGLCQNGTGMSNEFMSNLALIHIPDIVDLNNHQSVLVNVIATKIGHLLGAGHDINDNQKGIMSKTHADQRSTDFSEFSKTQIIPIIKRLISTKHENENQFSEGDIEPKKEAGSSQKKRSKKELWSAFRSTFCRTLELRCKIREKFGTLYEKTSCGHE</sequence>
<feature type="region of interest" description="Disordered" evidence="1">
    <location>
        <begin position="231"/>
        <end position="254"/>
    </location>
</feature>
<dbReference type="AlphaFoldDB" id="A0A915EEF8"/>
<dbReference type="GO" id="GO:0008237">
    <property type="term" value="F:metallopeptidase activity"/>
    <property type="evidence" value="ECO:0007669"/>
    <property type="project" value="InterPro"/>
</dbReference>
<keyword evidence="2" id="KW-1185">Reference proteome</keyword>
<dbReference type="Proteomes" id="UP000887574">
    <property type="component" value="Unplaced"/>
</dbReference>
<name>A0A915EEF8_9BILA</name>
<evidence type="ECO:0000313" key="3">
    <source>
        <dbReference type="WBParaSite" id="jg5003"/>
    </source>
</evidence>
<dbReference type="InterPro" id="IPR024079">
    <property type="entry name" value="MetalloPept_cat_dom_sf"/>
</dbReference>
<organism evidence="2 3">
    <name type="scientific">Ditylenchus dipsaci</name>
    <dbReference type="NCBI Taxonomy" id="166011"/>
    <lineage>
        <taxon>Eukaryota</taxon>
        <taxon>Metazoa</taxon>
        <taxon>Ecdysozoa</taxon>
        <taxon>Nematoda</taxon>
        <taxon>Chromadorea</taxon>
        <taxon>Rhabditida</taxon>
        <taxon>Tylenchina</taxon>
        <taxon>Tylenchomorpha</taxon>
        <taxon>Sphaerularioidea</taxon>
        <taxon>Anguinidae</taxon>
        <taxon>Anguininae</taxon>
        <taxon>Ditylenchus</taxon>
    </lineage>
</organism>
<accession>A0A915EEF8</accession>
<dbReference type="SUPFAM" id="SSF55486">
    <property type="entry name" value="Metalloproteases ('zincins'), catalytic domain"/>
    <property type="match status" value="1"/>
</dbReference>
<reference evidence="3" key="1">
    <citation type="submission" date="2022-11" db="UniProtKB">
        <authorList>
            <consortium name="WormBaseParasite"/>
        </authorList>
    </citation>
    <scope>IDENTIFICATION</scope>
</reference>
<evidence type="ECO:0000256" key="1">
    <source>
        <dbReference type="SAM" id="MobiDB-lite"/>
    </source>
</evidence>
<dbReference type="WBParaSite" id="jg5003">
    <property type="protein sequence ID" value="jg5003"/>
    <property type="gene ID" value="jg5003"/>
</dbReference>
<proteinExistence type="predicted"/>
<protein>
    <submittedName>
        <fullName evidence="3">Uncharacterized protein</fullName>
    </submittedName>
</protein>
<dbReference type="Gene3D" id="3.40.390.10">
    <property type="entry name" value="Collagenase (Catalytic Domain)"/>
    <property type="match status" value="1"/>
</dbReference>
<evidence type="ECO:0000313" key="2">
    <source>
        <dbReference type="Proteomes" id="UP000887574"/>
    </source>
</evidence>